<feature type="signal peptide" evidence="1">
    <location>
        <begin position="1"/>
        <end position="25"/>
    </location>
</feature>
<organism evidence="2 3">
    <name type="scientific">Oceanobacillus neutriphilus</name>
    <dbReference type="NCBI Taxonomy" id="531815"/>
    <lineage>
        <taxon>Bacteria</taxon>
        <taxon>Bacillati</taxon>
        <taxon>Bacillota</taxon>
        <taxon>Bacilli</taxon>
        <taxon>Bacillales</taxon>
        <taxon>Bacillaceae</taxon>
        <taxon>Oceanobacillus</taxon>
    </lineage>
</organism>
<evidence type="ECO:0008006" key="4">
    <source>
        <dbReference type="Google" id="ProtNLM"/>
    </source>
</evidence>
<proteinExistence type="predicted"/>
<evidence type="ECO:0000313" key="3">
    <source>
        <dbReference type="Proteomes" id="UP000641206"/>
    </source>
</evidence>
<protein>
    <recommendedName>
        <fullName evidence="4">3D (Asp-Asp-Asp) domain-containing protein</fullName>
    </recommendedName>
</protein>
<evidence type="ECO:0000256" key="1">
    <source>
        <dbReference type="SAM" id="SignalP"/>
    </source>
</evidence>
<evidence type="ECO:0000313" key="2">
    <source>
        <dbReference type="EMBL" id="GGP08883.1"/>
    </source>
</evidence>
<sequence length="139" mass="15330">MKKMFYTIIFSTILISSIFTPEAQAATTHASQDVTAYTGSTNGSGGMLFPNKAYSTVAVHPKKNSSTPIYPYGTQIKTKSPLSLNGYGSKSTFTISDTGDILYKRSTYWFDVYFGTSTTTNKNNAKKFGEKKVTYTVYD</sequence>
<name>A0ABQ2NQ20_9BACI</name>
<dbReference type="Proteomes" id="UP000641206">
    <property type="component" value="Unassembled WGS sequence"/>
</dbReference>
<dbReference type="EMBL" id="BMLW01000002">
    <property type="protein sequence ID" value="GGP08883.1"/>
    <property type="molecule type" value="Genomic_DNA"/>
</dbReference>
<feature type="chain" id="PRO_5045480135" description="3D (Asp-Asp-Asp) domain-containing protein" evidence="1">
    <location>
        <begin position="26"/>
        <end position="139"/>
    </location>
</feature>
<keyword evidence="3" id="KW-1185">Reference proteome</keyword>
<accession>A0ABQ2NQ20</accession>
<comment type="caution">
    <text evidence="2">The sequence shown here is derived from an EMBL/GenBank/DDBJ whole genome shotgun (WGS) entry which is preliminary data.</text>
</comment>
<keyword evidence="1" id="KW-0732">Signal</keyword>
<reference evidence="3" key="1">
    <citation type="journal article" date="2019" name="Int. J. Syst. Evol. Microbiol.">
        <title>The Global Catalogue of Microorganisms (GCM) 10K type strain sequencing project: providing services to taxonomists for standard genome sequencing and annotation.</title>
        <authorList>
            <consortium name="The Broad Institute Genomics Platform"/>
            <consortium name="The Broad Institute Genome Sequencing Center for Infectious Disease"/>
            <person name="Wu L."/>
            <person name="Ma J."/>
        </authorList>
    </citation>
    <scope>NUCLEOTIDE SEQUENCE [LARGE SCALE GENOMIC DNA]</scope>
    <source>
        <strain evidence="3">CGMCC 1.7693</strain>
    </source>
</reference>
<dbReference type="RefSeq" id="WP_188733424.1">
    <property type="nucleotide sequence ID" value="NZ_BMLW01000002.1"/>
</dbReference>
<gene>
    <name evidence="2" type="ORF">GCM10011346_10980</name>
</gene>